<proteinExistence type="predicted"/>
<organism evidence="1 2">
    <name type="scientific">Rhipicephalus microplus</name>
    <name type="common">Cattle tick</name>
    <name type="synonym">Boophilus microplus</name>
    <dbReference type="NCBI Taxonomy" id="6941"/>
    <lineage>
        <taxon>Eukaryota</taxon>
        <taxon>Metazoa</taxon>
        <taxon>Ecdysozoa</taxon>
        <taxon>Arthropoda</taxon>
        <taxon>Chelicerata</taxon>
        <taxon>Arachnida</taxon>
        <taxon>Acari</taxon>
        <taxon>Parasitiformes</taxon>
        <taxon>Ixodida</taxon>
        <taxon>Ixodoidea</taxon>
        <taxon>Ixodidae</taxon>
        <taxon>Rhipicephalinae</taxon>
        <taxon>Rhipicephalus</taxon>
        <taxon>Boophilus</taxon>
    </lineage>
</organism>
<name>A0A9J6DQ97_RHIMP</name>
<dbReference type="Proteomes" id="UP000821866">
    <property type="component" value="Chromosome 6"/>
</dbReference>
<reference evidence="1" key="1">
    <citation type="journal article" date="2020" name="Cell">
        <title>Large-Scale Comparative Analyses of Tick Genomes Elucidate Their Genetic Diversity and Vector Capacities.</title>
        <authorList>
            <consortium name="Tick Genome and Microbiome Consortium (TIGMIC)"/>
            <person name="Jia N."/>
            <person name="Wang J."/>
            <person name="Shi W."/>
            <person name="Du L."/>
            <person name="Sun Y."/>
            <person name="Zhan W."/>
            <person name="Jiang J.F."/>
            <person name="Wang Q."/>
            <person name="Zhang B."/>
            <person name="Ji P."/>
            <person name="Bell-Sakyi L."/>
            <person name="Cui X.M."/>
            <person name="Yuan T.T."/>
            <person name="Jiang B.G."/>
            <person name="Yang W.F."/>
            <person name="Lam T.T."/>
            <person name="Chang Q.C."/>
            <person name="Ding S.J."/>
            <person name="Wang X.J."/>
            <person name="Zhu J.G."/>
            <person name="Ruan X.D."/>
            <person name="Zhao L."/>
            <person name="Wei J.T."/>
            <person name="Ye R.Z."/>
            <person name="Que T.C."/>
            <person name="Du C.H."/>
            <person name="Zhou Y.H."/>
            <person name="Cheng J.X."/>
            <person name="Dai P.F."/>
            <person name="Guo W.B."/>
            <person name="Han X.H."/>
            <person name="Huang E.J."/>
            <person name="Li L.F."/>
            <person name="Wei W."/>
            <person name="Gao Y.C."/>
            <person name="Liu J.Z."/>
            <person name="Shao H.Z."/>
            <person name="Wang X."/>
            <person name="Wang C.C."/>
            <person name="Yang T.C."/>
            <person name="Huo Q.B."/>
            <person name="Li W."/>
            <person name="Chen H.Y."/>
            <person name="Chen S.E."/>
            <person name="Zhou L.G."/>
            <person name="Ni X.B."/>
            <person name="Tian J.H."/>
            <person name="Sheng Y."/>
            <person name="Liu T."/>
            <person name="Pan Y.S."/>
            <person name="Xia L.Y."/>
            <person name="Li J."/>
            <person name="Zhao F."/>
            <person name="Cao W.C."/>
        </authorList>
    </citation>
    <scope>NUCLEOTIDE SEQUENCE</scope>
    <source>
        <strain evidence="1">Rmic-2018</strain>
    </source>
</reference>
<evidence type="ECO:0000313" key="1">
    <source>
        <dbReference type="EMBL" id="KAH8024252.1"/>
    </source>
</evidence>
<evidence type="ECO:0000313" key="2">
    <source>
        <dbReference type="Proteomes" id="UP000821866"/>
    </source>
</evidence>
<dbReference type="AlphaFoldDB" id="A0A9J6DQ97"/>
<dbReference type="EMBL" id="JABSTU010000008">
    <property type="protein sequence ID" value="KAH8024252.1"/>
    <property type="molecule type" value="Genomic_DNA"/>
</dbReference>
<gene>
    <name evidence="1" type="ORF">HPB51_022371</name>
</gene>
<comment type="caution">
    <text evidence="1">The sequence shown here is derived from an EMBL/GenBank/DDBJ whole genome shotgun (WGS) entry which is preliminary data.</text>
</comment>
<accession>A0A9J6DQ97</accession>
<protein>
    <submittedName>
        <fullName evidence="1">Uncharacterized protein</fullName>
    </submittedName>
</protein>
<sequence length="319" mass="35807">MVTTWPPDDVVQYNARWSRVSPLPQDARAGASQARELWASPRRDAMREATKIEVATRNFPWTAQRRVLERASCAFSAKALPKAFFLLQSIPDERARPRHNHRAPAKCVPSPGRPTPWGLFFVIPFCAARPSYVFFCVSSPHRLIAATLKQQKQGTPQAMRHNRLRPKECGWPRDGVSRFGPSKPRACLPLSDDDRRPFWLSRRVRGIGKRVRAWRSSPRCRLDSVDEPLRRPAATLPRQWPPPKFPPAASPRPCSHLQLLDVAACARVCACNTGGSWLSPPLPRAAISRIFSPSMHAAQRGNFFAFSFGSPLGASLRLL</sequence>
<keyword evidence="2" id="KW-1185">Reference proteome</keyword>
<reference evidence="1" key="2">
    <citation type="submission" date="2021-09" db="EMBL/GenBank/DDBJ databases">
        <authorList>
            <person name="Jia N."/>
            <person name="Wang J."/>
            <person name="Shi W."/>
            <person name="Du L."/>
            <person name="Sun Y."/>
            <person name="Zhan W."/>
            <person name="Jiang J."/>
            <person name="Wang Q."/>
            <person name="Zhang B."/>
            <person name="Ji P."/>
            <person name="Sakyi L.B."/>
            <person name="Cui X."/>
            <person name="Yuan T."/>
            <person name="Jiang B."/>
            <person name="Yang W."/>
            <person name="Lam T.T.-Y."/>
            <person name="Chang Q."/>
            <person name="Ding S."/>
            <person name="Wang X."/>
            <person name="Zhu J."/>
            <person name="Ruan X."/>
            <person name="Zhao L."/>
            <person name="Wei J."/>
            <person name="Que T."/>
            <person name="Du C."/>
            <person name="Cheng J."/>
            <person name="Dai P."/>
            <person name="Han X."/>
            <person name="Huang E."/>
            <person name="Gao Y."/>
            <person name="Liu J."/>
            <person name="Shao H."/>
            <person name="Ye R."/>
            <person name="Li L."/>
            <person name="Wei W."/>
            <person name="Wang X."/>
            <person name="Wang C."/>
            <person name="Huo Q."/>
            <person name="Li W."/>
            <person name="Guo W."/>
            <person name="Chen H."/>
            <person name="Chen S."/>
            <person name="Zhou L."/>
            <person name="Zhou L."/>
            <person name="Ni X."/>
            <person name="Tian J."/>
            <person name="Zhou Y."/>
            <person name="Sheng Y."/>
            <person name="Liu T."/>
            <person name="Pan Y."/>
            <person name="Xia L."/>
            <person name="Li J."/>
            <person name="Zhao F."/>
            <person name="Cao W."/>
        </authorList>
    </citation>
    <scope>NUCLEOTIDE SEQUENCE</scope>
    <source>
        <strain evidence="1">Rmic-2018</strain>
        <tissue evidence="1">Larvae</tissue>
    </source>
</reference>